<dbReference type="InterPro" id="IPR046228">
    <property type="entry name" value="DUF6261"/>
</dbReference>
<keyword evidence="2" id="KW-1185">Reference proteome</keyword>
<reference evidence="1 2" key="1">
    <citation type="submission" date="2017-02" db="EMBL/GenBank/DDBJ databases">
        <authorList>
            <person name="Peterson S.W."/>
        </authorList>
    </citation>
    <scope>NUCLEOTIDE SEQUENCE [LARGE SCALE GENOMIC DNA]</scope>
    <source>
        <strain evidence="1 2">ATCC BAA-909</strain>
    </source>
</reference>
<protein>
    <submittedName>
        <fullName evidence="1">Uncharacterized protein</fullName>
    </submittedName>
</protein>
<gene>
    <name evidence="1" type="ORF">SAMN02745152_00542</name>
</gene>
<dbReference type="AlphaFoldDB" id="A0A1T4LI42"/>
<evidence type="ECO:0000313" key="2">
    <source>
        <dbReference type="Proteomes" id="UP000190395"/>
    </source>
</evidence>
<dbReference type="STRING" id="225004.SAMN02745152_00542"/>
<organism evidence="1 2">
    <name type="scientific">Treponema berlinense</name>
    <dbReference type="NCBI Taxonomy" id="225004"/>
    <lineage>
        <taxon>Bacteria</taxon>
        <taxon>Pseudomonadati</taxon>
        <taxon>Spirochaetota</taxon>
        <taxon>Spirochaetia</taxon>
        <taxon>Spirochaetales</taxon>
        <taxon>Treponemataceae</taxon>
        <taxon>Treponema</taxon>
    </lineage>
</organism>
<evidence type="ECO:0000313" key="1">
    <source>
        <dbReference type="EMBL" id="SJZ54256.1"/>
    </source>
</evidence>
<dbReference type="EMBL" id="FUXC01000002">
    <property type="protein sequence ID" value="SJZ54256.1"/>
    <property type="molecule type" value="Genomic_DNA"/>
</dbReference>
<dbReference type="Pfam" id="PF19775">
    <property type="entry name" value="DUF6261"/>
    <property type="match status" value="1"/>
</dbReference>
<name>A0A1T4LI42_9SPIR</name>
<dbReference type="Proteomes" id="UP000190395">
    <property type="component" value="Unassembled WGS sequence"/>
</dbReference>
<dbReference type="OrthoDB" id="360910at2"/>
<dbReference type="GeneID" id="303366812"/>
<accession>A0A1T4LI42</accession>
<dbReference type="RefSeq" id="WP_078930292.1">
    <property type="nucleotide sequence ID" value="NZ_FUXC01000002.1"/>
</dbReference>
<proteinExistence type="predicted"/>
<sequence>MNKVISKIRVTEVDGLSDALVRLYKADEGVSSDVFLKGVMDEIEKLSVSITTAIKQDKVLSNLEEADGVRDEAVKNLSTLLDGYSVFPVAAKKEAAQKLKAVFDKYRKSITTANYVSESSLIESLLEDFSKEEETVSLLDGIKEILEQIRSAQDLFAKASDEYNAASTVKTESASSLKKPLLSAINDKLIPYITAMKMANSAVYADFATKAEGEIKRVNETVSRRAK</sequence>